<evidence type="ECO:0000256" key="11">
    <source>
        <dbReference type="ARBA" id="ARBA00023237"/>
    </source>
</evidence>
<dbReference type="Gene3D" id="2.40.170.20">
    <property type="entry name" value="TonB-dependent receptor, beta-barrel domain"/>
    <property type="match status" value="1"/>
</dbReference>
<dbReference type="PROSITE" id="PS52016">
    <property type="entry name" value="TONB_DEPENDENT_REC_3"/>
    <property type="match status" value="1"/>
</dbReference>
<gene>
    <name evidence="17" type="ORF">DIT68_10775</name>
</gene>
<dbReference type="GO" id="GO:0015344">
    <property type="term" value="F:siderophore uptake transmembrane transporter activity"/>
    <property type="evidence" value="ECO:0007669"/>
    <property type="project" value="TreeGrafter"/>
</dbReference>
<dbReference type="SUPFAM" id="SSF56935">
    <property type="entry name" value="Porins"/>
    <property type="match status" value="1"/>
</dbReference>
<keyword evidence="10 12" id="KW-0472">Membrane</keyword>
<feature type="domain" description="TonB-dependent receptor-like beta-barrel" evidence="15">
    <location>
        <begin position="334"/>
        <end position="774"/>
    </location>
</feature>
<dbReference type="SUPFAM" id="SSF49464">
    <property type="entry name" value="Carboxypeptidase regulatory domain-like"/>
    <property type="match status" value="1"/>
</dbReference>
<keyword evidence="8" id="KW-0406">Ion transport</keyword>
<keyword evidence="2 12" id="KW-0813">Transport</keyword>
<dbReference type="Pfam" id="PF07715">
    <property type="entry name" value="Plug"/>
    <property type="match status" value="1"/>
</dbReference>
<comment type="caution">
    <text evidence="17">The sequence shown here is derived from an EMBL/GenBank/DDBJ whole genome shotgun (WGS) entry which is preliminary data.</text>
</comment>
<dbReference type="InterPro" id="IPR012910">
    <property type="entry name" value="Plug_dom"/>
</dbReference>
<proteinExistence type="inferred from homology"/>
<reference evidence="17 18" key="2">
    <citation type="submission" date="2018-05" db="EMBL/GenBank/DDBJ databases">
        <authorList>
            <person name="Lanie J.A."/>
            <person name="Ng W.-L."/>
            <person name="Kazmierczak K.M."/>
            <person name="Andrzejewski T.M."/>
            <person name="Davidsen T.M."/>
            <person name="Wayne K.J."/>
            <person name="Tettelin H."/>
            <person name="Glass J.I."/>
            <person name="Rusch D."/>
            <person name="Podicherti R."/>
            <person name="Tsui H.-C.T."/>
            <person name="Winkler M.E."/>
        </authorList>
    </citation>
    <scope>NUCLEOTIDE SEQUENCE [LARGE SCALE GENOMIC DNA]</scope>
    <source>
        <strain evidence="17 18">C305</strain>
    </source>
</reference>
<comment type="similarity">
    <text evidence="12 13">Belongs to the TonB-dependent receptor family.</text>
</comment>
<sequence>MKALTAALLLSSSAIAQLQISGKVQNDYGEALQGVTVSIKGKNTGTISKSGGQYTIKNLKSGTYDVRASFFGYETLTKTIVLEENQVINFSLNSTFFMQEGIDVRAVRANKKTPTTYTNISAEDIEKQNYGQDLPYLLESMPATVVTSDAGAGIGYTSFRIRGVDPTRTNVTVDGIPMNDGESQGVFWVNMPDFSSSVESMQVQRGVGTSSNGGGAFGASINIATNKLQQKPYAVIDNSGGSFNSIRNSVNVGTGMINNKFTVDARLSRIKSDGYIDRASADLKSYFLSGAYHGKKSTLRLNIFSGKEKTYQAWYGTPESRVNGDEQEMIAYAGRNGLSDSDVENLLNSGRTYNAYTYENETDNYQQDHYQLHYAYQLSKNWNMKAAAHYTRGLGYYENYETDDKFSKYGYAPIVVNGDSIDRMDLIRRRWLDNHFGGGIFNFNYKGNKGLELVLGGGINKYVGDHFGDVIWAEYMPDNQKGDKYYDNTSTKYDGNLYAKATYQWKKFTFFADAQYRHIDYQFEGIDEVSGQIINLDQRVFYNFMNPKAGLSYRFNGNHSVYASYAIANREPVRKDFREKTIANRPEHEVLYNLEAGYRLTHKKAFLNANIYHMLYENQLVLTGEINDVGGYTRTNVDESYRLGLEIEGGYQVYEKLGITGNLALSQNKIENFTEYVDSYDASFNTIPQEVIEYGTTDLAFSPSIIAGLSLNYAPVKGVRVSLINKYVGKQYLDNTSEDSRALDAYFVSHLDLSYSFKSLGFEEITVGGRINNLFNEMYENNGYTFSYIVGGDRTQENFYYPQAGTNFMVRLLLKL</sequence>
<evidence type="ECO:0000256" key="10">
    <source>
        <dbReference type="ARBA" id="ARBA00023136"/>
    </source>
</evidence>
<keyword evidence="18" id="KW-1185">Reference proteome</keyword>
<keyword evidence="9 13" id="KW-0798">TonB box</keyword>
<dbReference type="InterPro" id="IPR000531">
    <property type="entry name" value="Beta-barrel_TonB"/>
</dbReference>
<evidence type="ECO:0000256" key="6">
    <source>
        <dbReference type="ARBA" id="ARBA00022729"/>
    </source>
</evidence>
<dbReference type="EMBL" id="QFRJ01000008">
    <property type="protein sequence ID" value="PWH85208.1"/>
    <property type="molecule type" value="Genomic_DNA"/>
</dbReference>
<keyword evidence="7" id="KW-0408">Iron</keyword>
<dbReference type="AlphaFoldDB" id="A0A2U2XBQ1"/>
<evidence type="ECO:0000256" key="5">
    <source>
        <dbReference type="ARBA" id="ARBA00022692"/>
    </source>
</evidence>
<evidence type="ECO:0000259" key="15">
    <source>
        <dbReference type="Pfam" id="PF00593"/>
    </source>
</evidence>
<dbReference type="Gene3D" id="2.60.40.1120">
    <property type="entry name" value="Carboxypeptidase-like, regulatory domain"/>
    <property type="match status" value="1"/>
</dbReference>
<evidence type="ECO:0000256" key="7">
    <source>
        <dbReference type="ARBA" id="ARBA00023004"/>
    </source>
</evidence>
<dbReference type="Proteomes" id="UP000245370">
    <property type="component" value="Unassembled WGS sequence"/>
</dbReference>
<feature type="signal peptide" evidence="14">
    <location>
        <begin position="1"/>
        <end position="16"/>
    </location>
</feature>
<dbReference type="GO" id="GO:0009279">
    <property type="term" value="C:cell outer membrane"/>
    <property type="evidence" value="ECO:0007669"/>
    <property type="project" value="UniProtKB-SubCell"/>
</dbReference>
<keyword evidence="5 12" id="KW-0812">Transmembrane</keyword>
<keyword evidence="11 12" id="KW-0998">Cell outer membrane</keyword>
<dbReference type="InterPro" id="IPR008969">
    <property type="entry name" value="CarboxyPept-like_regulatory"/>
</dbReference>
<dbReference type="InterPro" id="IPR039426">
    <property type="entry name" value="TonB-dep_rcpt-like"/>
</dbReference>
<keyword evidence="4" id="KW-0410">Iron transport</keyword>
<evidence type="ECO:0000256" key="14">
    <source>
        <dbReference type="SAM" id="SignalP"/>
    </source>
</evidence>
<evidence type="ECO:0000313" key="17">
    <source>
        <dbReference type="EMBL" id="PWH85208.1"/>
    </source>
</evidence>
<evidence type="ECO:0000256" key="1">
    <source>
        <dbReference type="ARBA" id="ARBA00004571"/>
    </source>
</evidence>
<evidence type="ECO:0000256" key="8">
    <source>
        <dbReference type="ARBA" id="ARBA00023065"/>
    </source>
</evidence>
<dbReference type="OrthoDB" id="9761152at2"/>
<dbReference type="PANTHER" id="PTHR32552">
    <property type="entry name" value="FERRICHROME IRON RECEPTOR-RELATED"/>
    <property type="match status" value="1"/>
</dbReference>
<organism evidence="17 18">
    <name type="scientific">Brumimicrobium oceani</name>
    <dbReference type="NCBI Taxonomy" id="2100725"/>
    <lineage>
        <taxon>Bacteria</taxon>
        <taxon>Pseudomonadati</taxon>
        <taxon>Bacteroidota</taxon>
        <taxon>Flavobacteriia</taxon>
        <taxon>Flavobacteriales</taxon>
        <taxon>Crocinitomicaceae</taxon>
        <taxon>Brumimicrobium</taxon>
    </lineage>
</organism>
<evidence type="ECO:0000313" key="18">
    <source>
        <dbReference type="Proteomes" id="UP000245370"/>
    </source>
</evidence>
<keyword evidence="17" id="KW-0675">Receptor</keyword>
<comment type="subcellular location">
    <subcellularLocation>
        <location evidence="1 12">Cell outer membrane</location>
        <topology evidence="1 12">Multi-pass membrane protein</topology>
    </subcellularLocation>
</comment>
<evidence type="ECO:0000256" key="4">
    <source>
        <dbReference type="ARBA" id="ARBA00022496"/>
    </source>
</evidence>
<reference evidence="17 18" key="1">
    <citation type="submission" date="2018-05" db="EMBL/GenBank/DDBJ databases">
        <title>Brumimicrobium oceani sp. nov., isolated from coastal sediment.</title>
        <authorList>
            <person name="Kou Y."/>
        </authorList>
    </citation>
    <scope>NUCLEOTIDE SEQUENCE [LARGE SCALE GENOMIC DNA]</scope>
    <source>
        <strain evidence="17 18">C305</strain>
    </source>
</reference>
<dbReference type="Gene3D" id="2.170.130.10">
    <property type="entry name" value="TonB-dependent receptor, plug domain"/>
    <property type="match status" value="1"/>
</dbReference>
<dbReference type="Pfam" id="PF13715">
    <property type="entry name" value="CarbopepD_reg_2"/>
    <property type="match status" value="1"/>
</dbReference>
<feature type="chain" id="PRO_5015489999" evidence="14">
    <location>
        <begin position="17"/>
        <end position="816"/>
    </location>
</feature>
<evidence type="ECO:0000256" key="13">
    <source>
        <dbReference type="RuleBase" id="RU003357"/>
    </source>
</evidence>
<dbReference type="Pfam" id="PF00593">
    <property type="entry name" value="TonB_dep_Rec_b-barrel"/>
    <property type="match status" value="1"/>
</dbReference>
<keyword evidence="3 12" id="KW-1134">Transmembrane beta strand</keyword>
<evidence type="ECO:0000256" key="12">
    <source>
        <dbReference type="PROSITE-ProRule" id="PRU01360"/>
    </source>
</evidence>
<keyword evidence="6 14" id="KW-0732">Signal</keyword>
<dbReference type="InterPro" id="IPR036942">
    <property type="entry name" value="Beta-barrel_TonB_sf"/>
</dbReference>
<evidence type="ECO:0000256" key="2">
    <source>
        <dbReference type="ARBA" id="ARBA00022448"/>
    </source>
</evidence>
<dbReference type="PANTHER" id="PTHR32552:SF68">
    <property type="entry name" value="FERRICHROME OUTER MEMBRANE TRANSPORTER_PHAGE RECEPTOR"/>
    <property type="match status" value="1"/>
</dbReference>
<protein>
    <submittedName>
        <fullName evidence="17">TonB-dependent receptor</fullName>
    </submittedName>
</protein>
<evidence type="ECO:0000256" key="3">
    <source>
        <dbReference type="ARBA" id="ARBA00022452"/>
    </source>
</evidence>
<evidence type="ECO:0000259" key="16">
    <source>
        <dbReference type="Pfam" id="PF07715"/>
    </source>
</evidence>
<name>A0A2U2XBQ1_9FLAO</name>
<evidence type="ECO:0000256" key="9">
    <source>
        <dbReference type="ARBA" id="ARBA00023077"/>
    </source>
</evidence>
<feature type="domain" description="TonB-dependent receptor plug" evidence="16">
    <location>
        <begin position="111"/>
        <end position="219"/>
    </location>
</feature>
<accession>A0A2U2XBQ1</accession>
<dbReference type="InterPro" id="IPR037066">
    <property type="entry name" value="Plug_dom_sf"/>
</dbReference>